<dbReference type="EMBL" id="JBHSXM010000001">
    <property type="protein sequence ID" value="MFC6835022.1"/>
    <property type="molecule type" value="Genomic_DNA"/>
</dbReference>
<protein>
    <submittedName>
        <fullName evidence="1">Uncharacterized protein</fullName>
    </submittedName>
</protein>
<dbReference type="AlphaFoldDB" id="A0ABD5U8E7"/>
<evidence type="ECO:0000313" key="1">
    <source>
        <dbReference type="EMBL" id="MFC6835022.1"/>
    </source>
</evidence>
<organism evidence="1 2">
    <name type="scientific">Halomarina ordinaria</name>
    <dbReference type="NCBI Taxonomy" id="3033939"/>
    <lineage>
        <taxon>Archaea</taxon>
        <taxon>Methanobacteriati</taxon>
        <taxon>Methanobacteriota</taxon>
        <taxon>Stenosarchaea group</taxon>
        <taxon>Halobacteria</taxon>
        <taxon>Halobacteriales</taxon>
        <taxon>Natronomonadaceae</taxon>
        <taxon>Halomarina</taxon>
    </lineage>
</organism>
<evidence type="ECO:0000313" key="2">
    <source>
        <dbReference type="Proteomes" id="UP001596406"/>
    </source>
</evidence>
<dbReference type="Proteomes" id="UP001596406">
    <property type="component" value="Unassembled WGS sequence"/>
</dbReference>
<proteinExistence type="predicted"/>
<gene>
    <name evidence="1" type="ORF">ACFQHK_00700</name>
</gene>
<comment type="caution">
    <text evidence="1">The sequence shown here is derived from an EMBL/GenBank/DDBJ whole genome shotgun (WGS) entry which is preliminary data.</text>
</comment>
<name>A0ABD5U8E7_9EURY</name>
<dbReference type="RefSeq" id="WP_304446730.1">
    <property type="nucleotide sequence ID" value="NZ_JARRAH010000001.1"/>
</dbReference>
<keyword evidence="2" id="KW-1185">Reference proteome</keyword>
<accession>A0ABD5U8E7</accession>
<sequence>MTGIVGGLGECIEWRVGECIEWRVGENAHYVDGAVHPLDAPWELLAYPHLSHRTSSA</sequence>
<reference evidence="1 2" key="1">
    <citation type="journal article" date="2019" name="Int. J. Syst. Evol. Microbiol.">
        <title>The Global Catalogue of Microorganisms (GCM) 10K type strain sequencing project: providing services to taxonomists for standard genome sequencing and annotation.</title>
        <authorList>
            <consortium name="The Broad Institute Genomics Platform"/>
            <consortium name="The Broad Institute Genome Sequencing Center for Infectious Disease"/>
            <person name="Wu L."/>
            <person name="Ma J."/>
        </authorList>
    </citation>
    <scope>NUCLEOTIDE SEQUENCE [LARGE SCALE GENOMIC DNA]</scope>
    <source>
        <strain evidence="1 2">PSRA2</strain>
    </source>
</reference>